<protein>
    <recommendedName>
        <fullName evidence="4">XRE family transcriptional regulator</fullName>
    </recommendedName>
</protein>
<organism evidence="2 3">
    <name type="scientific">Sphaerimonospora cavernae</name>
    <dbReference type="NCBI Taxonomy" id="1740611"/>
    <lineage>
        <taxon>Bacteria</taxon>
        <taxon>Bacillati</taxon>
        <taxon>Actinomycetota</taxon>
        <taxon>Actinomycetes</taxon>
        <taxon>Streptosporangiales</taxon>
        <taxon>Streptosporangiaceae</taxon>
        <taxon>Sphaerimonospora</taxon>
    </lineage>
</organism>
<evidence type="ECO:0008006" key="4">
    <source>
        <dbReference type="Google" id="ProtNLM"/>
    </source>
</evidence>
<dbReference type="RefSeq" id="WP_394299886.1">
    <property type="nucleotide sequence ID" value="NZ_JBHMQT010000006.1"/>
</dbReference>
<dbReference type="SUPFAM" id="SSF48452">
    <property type="entry name" value="TPR-like"/>
    <property type="match status" value="1"/>
</dbReference>
<evidence type="ECO:0000313" key="2">
    <source>
        <dbReference type="EMBL" id="MFC0861657.1"/>
    </source>
</evidence>
<dbReference type="Gene3D" id="1.25.40.10">
    <property type="entry name" value="Tetratricopeptide repeat domain"/>
    <property type="match status" value="1"/>
</dbReference>
<evidence type="ECO:0000313" key="3">
    <source>
        <dbReference type="Proteomes" id="UP001589870"/>
    </source>
</evidence>
<keyword evidence="3" id="KW-1185">Reference proteome</keyword>
<reference evidence="2 3" key="1">
    <citation type="submission" date="2024-09" db="EMBL/GenBank/DDBJ databases">
        <authorList>
            <person name="Sun Q."/>
            <person name="Mori K."/>
        </authorList>
    </citation>
    <scope>NUCLEOTIDE SEQUENCE [LARGE SCALE GENOMIC DNA]</scope>
    <source>
        <strain evidence="2 3">TBRC 1851</strain>
    </source>
</reference>
<feature type="compositionally biased region" description="Basic and acidic residues" evidence="1">
    <location>
        <begin position="1"/>
        <end position="18"/>
    </location>
</feature>
<dbReference type="Proteomes" id="UP001589870">
    <property type="component" value="Unassembled WGS sequence"/>
</dbReference>
<comment type="caution">
    <text evidence="2">The sequence shown here is derived from an EMBL/GenBank/DDBJ whole genome shotgun (WGS) entry which is preliminary data.</text>
</comment>
<sequence>MPEPNDRLRHAREQRESPHVPGEPMSRQELADLVNAWIHEHLGRVACLTANYVGKLERGLVSWPNSDYRAALRHILKARTDGDLGFHRPRRQAPVGVSVSGVDRKAFLRTALGTALTIPLTNLLTSVEAAALPAVVGEQDIQEIRTIASVFATWDHTYGGSLVREAVNAQLRQSVALLEKARCPARLHDDLYAAVGFLGHAAGFMAFDAYAHDDARRMFRLALACAEEAGDWHLRAKVMSSMARQAIWCGDPDTGLTLVEMALVRSDKLTPAERAMLLSARARALAKLGRHQDTLTTVGLADEAFTRIRPNEEAPWMRYYDAAQHAGDTGHALFDLSIRSRSPDEAARRLAAAVAGHAPAYVRSRAISGIKLATLTMATGDPDEAAAIGAHAVRDAGAIRSRRAADDLRELHRTAVPHQRRGSVAELRHSIKEAIQA</sequence>
<dbReference type="EMBL" id="JBHMQT010000006">
    <property type="protein sequence ID" value="MFC0861657.1"/>
    <property type="molecule type" value="Genomic_DNA"/>
</dbReference>
<evidence type="ECO:0000256" key="1">
    <source>
        <dbReference type="SAM" id="MobiDB-lite"/>
    </source>
</evidence>
<dbReference type="InterPro" id="IPR011990">
    <property type="entry name" value="TPR-like_helical_dom_sf"/>
</dbReference>
<name>A0ABV6TZL6_9ACTN</name>
<accession>A0ABV6TZL6</accession>
<proteinExistence type="predicted"/>
<gene>
    <name evidence="2" type="ORF">ACFHYQ_05025</name>
</gene>
<feature type="region of interest" description="Disordered" evidence="1">
    <location>
        <begin position="1"/>
        <end position="25"/>
    </location>
</feature>